<evidence type="ECO:0000313" key="1">
    <source>
        <dbReference type="EMBL" id="GAG32501.1"/>
    </source>
</evidence>
<proteinExistence type="predicted"/>
<dbReference type="AlphaFoldDB" id="X0Y6L9"/>
<gene>
    <name evidence="1" type="ORF">S01H1_64863</name>
</gene>
<sequence length="64" mass="7195">MKNLKKAEIKNGKICLEGKVIDAKFLTLTVERRADLPNAPRKANAYVMGKGYPYPVLYLNIKAD</sequence>
<protein>
    <submittedName>
        <fullName evidence="1">Uncharacterized protein</fullName>
    </submittedName>
</protein>
<comment type="caution">
    <text evidence="1">The sequence shown here is derived from an EMBL/GenBank/DDBJ whole genome shotgun (WGS) entry which is preliminary data.</text>
</comment>
<accession>X0Y6L9</accession>
<feature type="non-terminal residue" evidence="1">
    <location>
        <position position="64"/>
    </location>
</feature>
<organism evidence="1">
    <name type="scientific">marine sediment metagenome</name>
    <dbReference type="NCBI Taxonomy" id="412755"/>
    <lineage>
        <taxon>unclassified sequences</taxon>
        <taxon>metagenomes</taxon>
        <taxon>ecological metagenomes</taxon>
    </lineage>
</organism>
<name>X0Y6L9_9ZZZZ</name>
<dbReference type="EMBL" id="BARS01042781">
    <property type="protein sequence ID" value="GAG32501.1"/>
    <property type="molecule type" value="Genomic_DNA"/>
</dbReference>
<reference evidence="1" key="1">
    <citation type="journal article" date="2014" name="Front. Microbiol.">
        <title>High frequency of phylogenetically diverse reductive dehalogenase-homologous genes in deep subseafloor sedimentary metagenomes.</title>
        <authorList>
            <person name="Kawai M."/>
            <person name="Futagami T."/>
            <person name="Toyoda A."/>
            <person name="Takaki Y."/>
            <person name="Nishi S."/>
            <person name="Hori S."/>
            <person name="Arai W."/>
            <person name="Tsubouchi T."/>
            <person name="Morono Y."/>
            <person name="Uchiyama I."/>
            <person name="Ito T."/>
            <person name="Fujiyama A."/>
            <person name="Inagaki F."/>
            <person name="Takami H."/>
        </authorList>
    </citation>
    <scope>NUCLEOTIDE SEQUENCE</scope>
    <source>
        <strain evidence="1">Expedition CK06-06</strain>
    </source>
</reference>